<evidence type="ECO:0000313" key="3">
    <source>
        <dbReference type="Proteomes" id="UP000077202"/>
    </source>
</evidence>
<keyword evidence="3" id="KW-1185">Reference proteome</keyword>
<dbReference type="AlphaFoldDB" id="A0A176W707"/>
<reference evidence="2" key="1">
    <citation type="submission" date="2016-03" db="EMBL/GenBank/DDBJ databases">
        <title>Mechanisms controlling the formation of the plant cell surface in tip-growing cells are functionally conserved among land plants.</title>
        <authorList>
            <person name="Honkanen S."/>
            <person name="Jones V.A."/>
            <person name="Morieri G."/>
            <person name="Champion C."/>
            <person name="Hetherington A.J."/>
            <person name="Kelly S."/>
            <person name="Saint-Marcoux D."/>
            <person name="Proust H."/>
            <person name="Prescott H."/>
            <person name="Dolan L."/>
        </authorList>
    </citation>
    <scope>NUCLEOTIDE SEQUENCE [LARGE SCALE GENOMIC DNA]</scope>
    <source>
        <tissue evidence="2">Whole gametophyte</tissue>
    </source>
</reference>
<feature type="compositionally biased region" description="Basic and acidic residues" evidence="1">
    <location>
        <begin position="53"/>
        <end position="66"/>
    </location>
</feature>
<accession>A0A176W707</accession>
<gene>
    <name evidence="2" type="ORF">AXG93_2446s1160</name>
</gene>
<evidence type="ECO:0000313" key="2">
    <source>
        <dbReference type="EMBL" id="OAE28774.1"/>
    </source>
</evidence>
<sequence length="209" mass="23067">MRSRGETDPTRPTERTEESEGAKGGDRQGWERRVDAVKSRVQHVGGNGGAGRQTERGDGGEKLESVEIRKRNMMSVSEFFSSDPEPPWIVDAAADLESYTDMNQLEQEHSEASTSTAPTTMMTSGASQFFAGFSFLDSSSSRSSTDMEIDDMPSTSSNIDRVIAHLFTLREIESVRPFRIDDPKGTGGARRHAAGRSKASRKRKFDQIL</sequence>
<feature type="compositionally biased region" description="Basic residues" evidence="1">
    <location>
        <begin position="189"/>
        <end position="209"/>
    </location>
</feature>
<proteinExistence type="predicted"/>
<feature type="region of interest" description="Disordered" evidence="1">
    <location>
        <begin position="179"/>
        <end position="209"/>
    </location>
</feature>
<name>A0A176W707_MARPO</name>
<protein>
    <submittedName>
        <fullName evidence="2">Uncharacterized protein</fullName>
    </submittedName>
</protein>
<comment type="caution">
    <text evidence="2">The sequence shown here is derived from an EMBL/GenBank/DDBJ whole genome shotgun (WGS) entry which is preliminary data.</text>
</comment>
<organism evidence="2 3">
    <name type="scientific">Marchantia polymorpha subsp. ruderalis</name>
    <dbReference type="NCBI Taxonomy" id="1480154"/>
    <lineage>
        <taxon>Eukaryota</taxon>
        <taxon>Viridiplantae</taxon>
        <taxon>Streptophyta</taxon>
        <taxon>Embryophyta</taxon>
        <taxon>Marchantiophyta</taxon>
        <taxon>Marchantiopsida</taxon>
        <taxon>Marchantiidae</taxon>
        <taxon>Marchantiales</taxon>
        <taxon>Marchantiaceae</taxon>
        <taxon>Marchantia</taxon>
    </lineage>
</organism>
<dbReference type="EMBL" id="LVLJ01001671">
    <property type="protein sequence ID" value="OAE28774.1"/>
    <property type="molecule type" value="Genomic_DNA"/>
</dbReference>
<evidence type="ECO:0000256" key="1">
    <source>
        <dbReference type="SAM" id="MobiDB-lite"/>
    </source>
</evidence>
<dbReference type="Proteomes" id="UP000077202">
    <property type="component" value="Unassembled WGS sequence"/>
</dbReference>
<feature type="compositionally biased region" description="Basic and acidic residues" evidence="1">
    <location>
        <begin position="1"/>
        <end position="38"/>
    </location>
</feature>
<feature type="region of interest" description="Disordered" evidence="1">
    <location>
        <begin position="1"/>
        <end position="66"/>
    </location>
</feature>